<accession>K0SRR5</accession>
<protein>
    <submittedName>
        <fullName evidence="2">Uncharacterized protein</fullName>
    </submittedName>
</protein>
<name>K0SRR5_THAOC</name>
<keyword evidence="3" id="KW-1185">Reference proteome</keyword>
<feature type="compositionally biased region" description="Polar residues" evidence="1">
    <location>
        <begin position="1"/>
        <end position="14"/>
    </location>
</feature>
<reference evidence="2 3" key="1">
    <citation type="journal article" date="2012" name="Genome Biol.">
        <title>Genome and low-iron response of an oceanic diatom adapted to chronic iron limitation.</title>
        <authorList>
            <person name="Lommer M."/>
            <person name="Specht M."/>
            <person name="Roy A.S."/>
            <person name="Kraemer L."/>
            <person name="Andreson R."/>
            <person name="Gutowska M.A."/>
            <person name="Wolf J."/>
            <person name="Bergner S.V."/>
            <person name="Schilhabel M.B."/>
            <person name="Klostermeier U.C."/>
            <person name="Beiko R.G."/>
            <person name="Rosenstiel P."/>
            <person name="Hippler M."/>
            <person name="Laroche J."/>
        </authorList>
    </citation>
    <scope>NUCLEOTIDE SEQUENCE [LARGE SCALE GENOMIC DNA]</scope>
    <source>
        <strain evidence="2 3">CCMP1005</strain>
    </source>
</reference>
<comment type="caution">
    <text evidence="2">The sequence shown here is derived from an EMBL/GenBank/DDBJ whole genome shotgun (WGS) entry which is preliminary data.</text>
</comment>
<evidence type="ECO:0000313" key="3">
    <source>
        <dbReference type="Proteomes" id="UP000266841"/>
    </source>
</evidence>
<dbReference type="AlphaFoldDB" id="K0SRR5"/>
<feature type="non-terminal residue" evidence="2">
    <location>
        <position position="1"/>
    </location>
</feature>
<dbReference type="Proteomes" id="UP000266841">
    <property type="component" value="Unassembled WGS sequence"/>
</dbReference>
<feature type="region of interest" description="Disordered" evidence="1">
    <location>
        <begin position="1"/>
        <end position="42"/>
    </location>
</feature>
<gene>
    <name evidence="2" type="ORF">THAOC_15646</name>
</gene>
<feature type="compositionally biased region" description="Low complexity" evidence="1">
    <location>
        <begin position="15"/>
        <end position="32"/>
    </location>
</feature>
<sequence>PPRPPTQTTNSVLPASTSARSCRRASAPGRASTNGHLRPPGPAWLLVSRREMIRTHSAEKEAGGDERLPGPQRQRGLVLPLLSGGGRGGLCLGSGSGVERSLASCCITYVHQQLRRLQNATVFLASLRARAACEVPLPEPPPVLGSGYLSRVHIYPTQVESVFQMTCACAPFKPLGALAGGLSRQRLKAAKWTRKGRQHF</sequence>
<evidence type="ECO:0000256" key="1">
    <source>
        <dbReference type="SAM" id="MobiDB-lite"/>
    </source>
</evidence>
<evidence type="ECO:0000313" key="2">
    <source>
        <dbReference type="EMBL" id="EJK63681.1"/>
    </source>
</evidence>
<dbReference type="EMBL" id="AGNL01018072">
    <property type="protein sequence ID" value="EJK63681.1"/>
    <property type="molecule type" value="Genomic_DNA"/>
</dbReference>
<organism evidence="2 3">
    <name type="scientific">Thalassiosira oceanica</name>
    <name type="common">Marine diatom</name>
    <dbReference type="NCBI Taxonomy" id="159749"/>
    <lineage>
        <taxon>Eukaryota</taxon>
        <taxon>Sar</taxon>
        <taxon>Stramenopiles</taxon>
        <taxon>Ochrophyta</taxon>
        <taxon>Bacillariophyta</taxon>
        <taxon>Coscinodiscophyceae</taxon>
        <taxon>Thalassiosirophycidae</taxon>
        <taxon>Thalassiosirales</taxon>
        <taxon>Thalassiosiraceae</taxon>
        <taxon>Thalassiosira</taxon>
    </lineage>
</organism>
<proteinExistence type="predicted"/>